<name>A0AA88NHC2_TACVA</name>
<feature type="region of interest" description="Disordered" evidence="1">
    <location>
        <begin position="241"/>
        <end position="293"/>
    </location>
</feature>
<reference evidence="3" key="1">
    <citation type="submission" date="2023-08" db="EMBL/GenBank/DDBJ databases">
        <title>Pelteobagrus vachellii genome.</title>
        <authorList>
            <person name="Liu H."/>
        </authorList>
    </citation>
    <scope>NUCLEOTIDE SEQUENCE</scope>
    <source>
        <strain evidence="3">PRFRI_2022a</strain>
        <tissue evidence="3">Muscle</tissue>
    </source>
</reference>
<accession>A0AA88NHC2</accession>
<dbReference type="PANTHER" id="PTHR47595">
    <property type="entry name" value="HEAT SHOCK 70 KDA PROTEIN 14"/>
    <property type="match status" value="1"/>
</dbReference>
<feature type="compositionally biased region" description="Polar residues" evidence="1">
    <location>
        <begin position="255"/>
        <end position="275"/>
    </location>
</feature>
<evidence type="ECO:0000259" key="2">
    <source>
        <dbReference type="Pfam" id="PF13837"/>
    </source>
</evidence>
<feature type="compositionally biased region" description="Acidic residues" evidence="1">
    <location>
        <begin position="83"/>
        <end position="93"/>
    </location>
</feature>
<evidence type="ECO:0000313" key="4">
    <source>
        <dbReference type="Proteomes" id="UP001187315"/>
    </source>
</evidence>
<comment type="caution">
    <text evidence="3">The sequence shown here is derived from an EMBL/GenBank/DDBJ whole genome shotgun (WGS) entry which is preliminary data.</text>
</comment>
<feature type="compositionally biased region" description="Polar residues" evidence="1">
    <location>
        <begin position="111"/>
        <end position="138"/>
    </location>
</feature>
<dbReference type="PANTHER" id="PTHR47595:SF1">
    <property type="entry name" value="MYB_SANT-LIKE DNA-BINDING DOMAIN-CONTAINING PROTEIN"/>
    <property type="match status" value="1"/>
</dbReference>
<dbReference type="Proteomes" id="UP001187315">
    <property type="component" value="Unassembled WGS sequence"/>
</dbReference>
<gene>
    <name evidence="3" type="ORF">Q7C36_007374</name>
</gene>
<evidence type="ECO:0000256" key="1">
    <source>
        <dbReference type="SAM" id="MobiDB-lite"/>
    </source>
</evidence>
<dbReference type="InterPro" id="IPR044822">
    <property type="entry name" value="Myb_DNA-bind_4"/>
</dbReference>
<feature type="compositionally biased region" description="Low complexity" evidence="1">
    <location>
        <begin position="94"/>
        <end position="110"/>
    </location>
</feature>
<proteinExistence type="predicted"/>
<sequence>MEERGHRRTWLQCQRKVKSLKAKFKEVNDSNNRSGRARITCPFYNELSRVLADKPSCQPLELLDSHEAGEEEPETPRSSADSLDIDGVTDDTSTESLPSASSVSSAPSTSGENSSAAGITETTERSTAATKSSGITSAKSRKRKTKMEATLEIFTEKISSALNNTDDTELQLKLQAAQHEHELKMLSMFTQFLARKLPPQPTFYNFTQLPTFGMGSLQPPPCNETTNQPLSFLHDLAQPLPFNLPHVHPPDVPQPLSQVSAQPQRPAQQPFSQASGHPPFYRPPDDNDDDDDE</sequence>
<dbReference type="AlphaFoldDB" id="A0AA88NHC2"/>
<evidence type="ECO:0000313" key="3">
    <source>
        <dbReference type="EMBL" id="KAK2855505.1"/>
    </source>
</evidence>
<feature type="region of interest" description="Disordered" evidence="1">
    <location>
        <begin position="60"/>
        <end position="145"/>
    </location>
</feature>
<dbReference type="Pfam" id="PF13837">
    <property type="entry name" value="Myb_DNA-bind_4"/>
    <property type="match status" value="1"/>
</dbReference>
<organism evidence="3 4">
    <name type="scientific">Tachysurus vachellii</name>
    <name type="common">Darkbarbel catfish</name>
    <name type="synonym">Pelteobagrus vachellii</name>
    <dbReference type="NCBI Taxonomy" id="175792"/>
    <lineage>
        <taxon>Eukaryota</taxon>
        <taxon>Metazoa</taxon>
        <taxon>Chordata</taxon>
        <taxon>Craniata</taxon>
        <taxon>Vertebrata</taxon>
        <taxon>Euteleostomi</taxon>
        <taxon>Actinopterygii</taxon>
        <taxon>Neopterygii</taxon>
        <taxon>Teleostei</taxon>
        <taxon>Ostariophysi</taxon>
        <taxon>Siluriformes</taxon>
        <taxon>Bagridae</taxon>
        <taxon>Tachysurus</taxon>
    </lineage>
</organism>
<feature type="domain" description="Myb/SANT-like DNA-binding" evidence="2">
    <location>
        <begin position="1"/>
        <end position="49"/>
    </location>
</feature>
<protein>
    <recommendedName>
        <fullName evidence="2">Myb/SANT-like DNA-binding domain-containing protein</fullName>
    </recommendedName>
</protein>
<keyword evidence="4" id="KW-1185">Reference proteome</keyword>
<dbReference type="EMBL" id="JAVHJS010000006">
    <property type="protein sequence ID" value="KAK2855505.1"/>
    <property type="molecule type" value="Genomic_DNA"/>
</dbReference>